<dbReference type="EMBL" id="JAWJWE010000003">
    <property type="protein sequence ID" value="KAK6639676.1"/>
    <property type="molecule type" value="Genomic_DNA"/>
</dbReference>
<name>A0AAN8SAA0_POLSC</name>
<proteinExistence type="predicted"/>
<sequence>MQSEEEADEERTKEAYAETKILTLVICHSTMRKQKMTEENTIQNRIPRNNKKFGTPKHIVRFGVFSKVSRKPTDTSGGPLALLLESTPVDYE</sequence>
<dbReference type="Proteomes" id="UP001372834">
    <property type="component" value="Unassembled WGS sequence"/>
</dbReference>
<reference evidence="1 2" key="1">
    <citation type="submission" date="2023-10" db="EMBL/GenBank/DDBJ databases">
        <title>Genomes of two closely related lineages of the louse Polyplax serrata with different host specificities.</title>
        <authorList>
            <person name="Martinu J."/>
            <person name="Tarabai H."/>
            <person name="Stefka J."/>
            <person name="Hypsa V."/>
        </authorList>
    </citation>
    <scope>NUCLEOTIDE SEQUENCE [LARGE SCALE GENOMIC DNA]</scope>
    <source>
        <strain evidence="1">HR10_N</strain>
    </source>
</reference>
<protein>
    <submittedName>
        <fullName evidence="1">Uncharacterized protein</fullName>
    </submittedName>
</protein>
<gene>
    <name evidence="1" type="ORF">RUM43_007949</name>
</gene>
<evidence type="ECO:0000313" key="1">
    <source>
        <dbReference type="EMBL" id="KAK6639676.1"/>
    </source>
</evidence>
<dbReference type="AlphaFoldDB" id="A0AAN8SAA0"/>
<organism evidence="1 2">
    <name type="scientific">Polyplax serrata</name>
    <name type="common">Common mouse louse</name>
    <dbReference type="NCBI Taxonomy" id="468196"/>
    <lineage>
        <taxon>Eukaryota</taxon>
        <taxon>Metazoa</taxon>
        <taxon>Ecdysozoa</taxon>
        <taxon>Arthropoda</taxon>
        <taxon>Hexapoda</taxon>
        <taxon>Insecta</taxon>
        <taxon>Pterygota</taxon>
        <taxon>Neoptera</taxon>
        <taxon>Paraneoptera</taxon>
        <taxon>Psocodea</taxon>
        <taxon>Troctomorpha</taxon>
        <taxon>Phthiraptera</taxon>
        <taxon>Anoplura</taxon>
        <taxon>Polyplacidae</taxon>
        <taxon>Polyplax</taxon>
    </lineage>
</organism>
<accession>A0AAN8SAA0</accession>
<evidence type="ECO:0000313" key="2">
    <source>
        <dbReference type="Proteomes" id="UP001372834"/>
    </source>
</evidence>
<comment type="caution">
    <text evidence="1">The sequence shown here is derived from an EMBL/GenBank/DDBJ whole genome shotgun (WGS) entry which is preliminary data.</text>
</comment>